<evidence type="ECO:0000256" key="2">
    <source>
        <dbReference type="ARBA" id="ARBA00023125"/>
    </source>
</evidence>
<evidence type="ECO:0000313" key="5">
    <source>
        <dbReference type="EMBL" id="PZV84362.1"/>
    </source>
</evidence>
<keyword evidence="6" id="KW-1185">Reference proteome</keyword>
<dbReference type="Pfam" id="PF12833">
    <property type="entry name" value="HTH_18"/>
    <property type="match status" value="1"/>
</dbReference>
<dbReference type="AlphaFoldDB" id="A0A326RRM4"/>
<dbReference type="RefSeq" id="WP_111392048.1">
    <property type="nucleotide sequence ID" value="NZ_QKTX01000004.1"/>
</dbReference>
<dbReference type="SUPFAM" id="SSF46689">
    <property type="entry name" value="Homeodomain-like"/>
    <property type="match status" value="1"/>
</dbReference>
<dbReference type="InterPro" id="IPR020449">
    <property type="entry name" value="Tscrpt_reg_AraC-type_HTH"/>
</dbReference>
<dbReference type="InterPro" id="IPR018062">
    <property type="entry name" value="HTH_AraC-typ_CS"/>
</dbReference>
<evidence type="ECO:0000256" key="1">
    <source>
        <dbReference type="ARBA" id="ARBA00023015"/>
    </source>
</evidence>
<dbReference type="InterPro" id="IPR009057">
    <property type="entry name" value="Homeodomain-like_sf"/>
</dbReference>
<reference evidence="5 6" key="1">
    <citation type="submission" date="2018-06" db="EMBL/GenBank/DDBJ databases">
        <title>Genomic Encyclopedia of Archaeal and Bacterial Type Strains, Phase II (KMG-II): from individual species to whole genera.</title>
        <authorList>
            <person name="Goeker M."/>
        </authorList>
    </citation>
    <scope>NUCLEOTIDE SEQUENCE [LARGE SCALE GENOMIC DNA]</scope>
    <source>
        <strain evidence="5 6">T4</strain>
    </source>
</reference>
<accession>A0A326RRM4</accession>
<dbReference type="PANTHER" id="PTHR43280:SF32">
    <property type="entry name" value="TRANSCRIPTIONAL REGULATORY PROTEIN"/>
    <property type="match status" value="1"/>
</dbReference>
<protein>
    <submittedName>
        <fullName evidence="5">AraC family transcriptional regulator</fullName>
    </submittedName>
</protein>
<evidence type="ECO:0000256" key="3">
    <source>
        <dbReference type="ARBA" id="ARBA00023163"/>
    </source>
</evidence>
<dbReference type="InterPro" id="IPR018060">
    <property type="entry name" value="HTH_AraC"/>
</dbReference>
<dbReference type="Gene3D" id="1.10.10.60">
    <property type="entry name" value="Homeodomain-like"/>
    <property type="match status" value="1"/>
</dbReference>
<dbReference type="SMART" id="SM00342">
    <property type="entry name" value="HTH_ARAC"/>
    <property type="match status" value="1"/>
</dbReference>
<dbReference type="EMBL" id="QKTX01000004">
    <property type="protein sequence ID" value="PZV84362.1"/>
    <property type="molecule type" value="Genomic_DNA"/>
</dbReference>
<comment type="caution">
    <text evidence="5">The sequence shown here is derived from an EMBL/GenBank/DDBJ whole genome shotgun (WGS) entry which is preliminary data.</text>
</comment>
<dbReference type="PRINTS" id="PR00032">
    <property type="entry name" value="HTHARAC"/>
</dbReference>
<organism evidence="5 6">
    <name type="scientific">Algoriphagus aquaeductus</name>
    <dbReference type="NCBI Taxonomy" id="475299"/>
    <lineage>
        <taxon>Bacteria</taxon>
        <taxon>Pseudomonadati</taxon>
        <taxon>Bacteroidota</taxon>
        <taxon>Cytophagia</taxon>
        <taxon>Cytophagales</taxon>
        <taxon>Cyclobacteriaceae</taxon>
        <taxon>Algoriphagus</taxon>
    </lineage>
</organism>
<dbReference type="Proteomes" id="UP000248917">
    <property type="component" value="Unassembled WGS sequence"/>
</dbReference>
<keyword evidence="1" id="KW-0805">Transcription regulation</keyword>
<keyword evidence="3" id="KW-0804">Transcription</keyword>
<evidence type="ECO:0000313" key="6">
    <source>
        <dbReference type="Proteomes" id="UP000248917"/>
    </source>
</evidence>
<proteinExistence type="predicted"/>
<dbReference type="GO" id="GO:0043565">
    <property type="term" value="F:sequence-specific DNA binding"/>
    <property type="evidence" value="ECO:0007669"/>
    <property type="project" value="InterPro"/>
</dbReference>
<feature type="domain" description="HTH araC/xylS-type" evidence="4">
    <location>
        <begin position="175"/>
        <end position="273"/>
    </location>
</feature>
<sequence length="286" mass="33744">MIYKGQNNEFIELTDLQKGSSLFFDNTVSFPLTFVWIRGQKSEINFEGINLNLNNNSIICLTSFHKVEFNIIKSARAIKFNREFYCVKDHNSEVSCKGLLFYGANQLPYFQIPDDEMEKFETFWRMFQIEMQSKDDLQLEMLQMMLKRFIILCTRIYKTQMNLTKLEFKEVDIVREFQFLVEQHFKTKHSVQEYADLLNKSVKTLANTFSKASDKSPLQIIHERKVLEAKRMLRFTDKPIKEIAYELGFEDIQTFSRFFKKMESLSPTDFKKMLLGSIANSSGTMT</sequence>
<evidence type="ECO:0000259" key="4">
    <source>
        <dbReference type="PROSITE" id="PS01124"/>
    </source>
</evidence>
<keyword evidence="2" id="KW-0238">DNA-binding</keyword>
<dbReference type="OrthoDB" id="9793451at2"/>
<name>A0A326RRM4_9BACT</name>
<dbReference type="GO" id="GO:0003700">
    <property type="term" value="F:DNA-binding transcription factor activity"/>
    <property type="evidence" value="ECO:0007669"/>
    <property type="project" value="InterPro"/>
</dbReference>
<dbReference type="PROSITE" id="PS01124">
    <property type="entry name" value="HTH_ARAC_FAMILY_2"/>
    <property type="match status" value="1"/>
</dbReference>
<gene>
    <name evidence="5" type="ORF">CLV31_10410</name>
</gene>
<dbReference type="PROSITE" id="PS00041">
    <property type="entry name" value="HTH_ARAC_FAMILY_1"/>
    <property type="match status" value="1"/>
</dbReference>
<dbReference type="PANTHER" id="PTHR43280">
    <property type="entry name" value="ARAC-FAMILY TRANSCRIPTIONAL REGULATOR"/>
    <property type="match status" value="1"/>
</dbReference>